<dbReference type="PANTHER" id="PTHR21098:SF0">
    <property type="entry name" value="RIBOFLAVIN SYNTHASE"/>
    <property type="match status" value="1"/>
</dbReference>
<dbReference type="PANTHER" id="PTHR21098">
    <property type="entry name" value="RIBOFLAVIN SYNTHASE ALPHA CHAIN"/>
    <property type="match status" value="1"/>
</dbReference>
<sequence>MFTGIVQKVEKIYFKNKKIIIENIFKDIKIGESIAINGVCLTVEKIENNKLFFSVGEETISKTNLRYYNNKMVNIERALRLSDFLGGHIVLGHVDGMIKFLRLYKFSNTYWMKFQIPKEKWAIVEKASITLNGISLTIAKKDLNSFDIQVIEHTFKNTNLRYLKINDLVNYEVDVIARYTKNIIG</sequence>
<dbReference type="Proteomes" id="UP000184334">
    <property type="component" value="Unassembled WGS sequence"/>
</dbReference>
<reference evidence="5" key="1">
    <citation type="submission" date="2016-11" db="EMBL/GenBank/DDBJ databases">
        <authorList>
            <person name="Varghese N."/>
            <person name="Submissions S."/>
        </authorList>
    </citation>
    <scope>NUCLEOTIDE SEQUENCE [LARGE SCALE GENOMIC DNA]</scope>
    <source>
        <strain evidence="5">DSM 16785</strain>
    </source>
</reference>
<evidence type="ECO:0000259" key="4">
    <source>
        <dbReference type="PROSITE" id="PS51177"/>
    </source>
</evidence>
<dbReference type="Pfam" id="PF00677">
    <property type="entry name" value="Lum_binding"/>
    <property type="match status" value="2"/>
</dbReference>
<evidence type="ECO:0000256" key="2">
    <source>
        <dbReference type="NCBIfam" id="TIGR00187"/>
    </source>
</evidence>
<dbReference type="InterPro" id="IPR017938">
    <property type="entry name" value="Riboflavin_synthase-like_b-brl"/>
</dbReference>
<feature type="domain" description="Lumazine-binding" evidence="4">
    <location>
        <begin position="1"/>
        <end position="88"/>
    </location>
</feature>
<dbReference type="GO" id="GO:0004746">
    <property type="term" value="F:riboflavin synthase activity"/>
    <property type="evidence" value="ECO:0007669"/>
    <property type="project" value="UniProtKB-UniRule"/>
</dbReference>
<dbReference type="NCBIfam" id="NF006767">
    <property type="entry name" value="PRK09289.1"/>
    <property type="match status" value="1"/>
</dbReference>
<keyword evidence="1" id="KW-0677">Repeat</keyword>
<dbReference type="InterPro" id="IPR001783">
    <property type="entry name" value="Lumazine-bd"/>
</dbReference>
<protein>
    <recommendedName>
        <fullName evidence="2">Riboflavin synthase</fullName>
        <ecNumber evidence="2">2.5.1.9</ecNumber>
    </recommendedName>
</protein>
<gene>
    <name evidence="5" type="ORF">SAMN02745164_00208</name>
</gene>
<feature type="repeat" description="Lumazine-binding" evidence="3">
    <location>
        <begin position="1"/>
        <end position="88"/>
    </location>
</feature>
<dbReference type="STRING" id="1122195.SAMN02745164_00208"/>
<organism evidence="5 6">
    <name type="scientific">Marinitoga hydrogenitolerans (strain DSM 16785 / JCM 12826 / AT1271)</name>
    <dbReference type="NCBI Taxonomy" id="1122195"/>
    <lineage>
        <taxon>Bacteria</taxon>
        <taxon>Thermotogati</taxon>
        <taxon>Thermotogota</taxon>
        <taxon>Thermotogae</taxon>
        <taxon>Petrotogales</taxon>
        <taxon>Petrotogaceae</taxon>
        <taxon>Marinitoga</taxon>
    </lineage>
</organism>
<feature type="repeat" description="Lumazine-binding" evidence="3">
    <location>
        <begin position="89"/>
        <end position="184"/>
    </location>
</feature>
<dbReference type="EC" id="2.5.1.9" evidence="2"/>
<dbReference type="EMBL" id="FQUI01000002">
    <property type="protein sequence ID" value="SHE32387.1"/>
    <property type="molecule type" value="Genomic_DNA"/>
</dbReference>
<dbReference type="Gene3D" id="2.40.30.20">
    <property type="match status" value="2"/>
</dbReference>
<accession>A0A1M4SK61</accession>
<comment type="caution">
    <text evidence="5">The sequence shown here is derived from an EMBL/GenBank/DDBJ whole genome shotgun (WGS) entry which is preliminary data.</text>
</comment>
<evidence type="ECO:0000313" key="6">
    <source>
        <dbReference type="Proteomes" id="UP000184334"/>
    </source>
</evidence>
<dbReference type="GO" id="GO:0009231">
    <property type="term" value="P:riboflavin biosynthetic process"/>
    <property type="evidence" value="ECO:0007669"/>
    <property type="project" value="TreeGrafter"/>
</dbReference>
<evidence type="ECO:0000256" key="3">
    <source>
        <dbReference type="PROSITE-ProRule" id="PRU00524"/>
    </source>
</evidence>
<feature type="domain" description="Lumazine-binding" evidence="4">
    <location>
        <begin position="89"/>
        <end position="184"/>
    </location>
</feature>
<dbReference type="InterPro" id="IPR026017">
    <property type="entry name" value="Lumazine-bd_dom"/>
</dbReference>
<dbReference type="AlphaFoldDB" id="A0A1M4SK61"/>
<dbReference type="PIRSF" id="PIRSF000498">
    <property type="entry name" value="Riboflavin_syn_A"/>
    <property type="match status" value="1"/>
</dbReference>
<dbReference type="CDD" id="cd00402">
    <property type="entry name" value="Riboflavin_synthase_like"/>
    <property type="match status" value="1"/>
</dbReference>
<name>A0A1M4SK61_MARH1</name>
<dbReference type="OrthoDB" id="9788537at2"/>
<evidence type="ECO:0000313" key="5">
    <source>
        <dbReference type="EMBL" id="SHE32387.1"/>
    </source>
</evidence>
<dbReference type="RefSeq" id="WP_072862525.1">
    <property type="nucleotide sequence ID" value="NZ_FQUI01000002.1"/>
</dbReference>
<keyword evidence="6" id="KW-1185">Reference proteome</keyword>
<evidence type="ECO:0000256" key="1">
    <source>
        <dbReference type="ARBA" id="ARBA00022737"/>
    </source>
</evidence>
<dbReference type="NCBIfam" id="TIGR00187">
    <property type="entry name" value="ribE"/>
    <property type="match status" value="1"/>
</dbReference>
<dbReference type="PROSITE" id="PS51177">
    <property type="entry name" value="LUMAZINE_BIND"/>
    <property type="match status" value="2"/>
</dbReference>
<proteinExistence type="predicted"/>
<dbReference type="InterPro" id="IPR023366">
    <property type="entry name" value="ATP_synth_asu-like_sf"/>
</dbReference>
<dbReference type="SUPFAM" id="SSF63380">
    <property type="entry name" value="Riboflavin synthase domain-like"/>
    <property type="match status" value="2"/>
</dbReference>